<organism evidence="8 9">
    <name type="scientific">Onychostoma macrolepis</name>
    <dbReference type="NCBI Taxonomy" id="369639"/>
    <lineage>
        <taxon>Eukaryota</taxon>
        <taxon>Metazoa</taxon>
        <taxon>Chordata</taxon>
        <taxon>Craniata</taxon>
        <taxon>Vertebrata</taxon>
        <taxon>Euteleostomi</taxon>
        <taxon>Actinopterygii</taxon>
        <taxon>Neopterygii</taxon>
        <taxon>Teleostei</taxon>
        <taxon>Ostariophysi</taxon>
        <taxon>Cypriniformes</taxon>
        <taxon>Cyprinidae</taxon>
        <taxon>Acrossocheilinae</taxon>
        <taxon>Onychostoma</taxon>
    </lineage>
</organism>
<dbReference type="SUPFAM" id="SSF56112">
    <property type="entry name" value="Protein kinase-like (PK-like)"/>
    <property type="match status" value="1"/>
</dbReference>
<dbReference type="Gene3D" id="1.10.510.10">
    <property type="entry name" value="Transferase(Phosphotransferase) domain 1"/>
    <property type="match status" value="1"/>
</dbReference>
<feature type="compositionally biased region" description="Basic and acidic residues" evidence="5">
    <location>
        <begin position="433"/>
        <end position="446"/>
    </location>
</feature>
<evidence type="ECO:0000313" key="9">
    <source>
        <dbReference type="Proteomes" id="UP000579812"/>
    </source>
</evidence>
<feature type="domain" description="Protein kinase" evidence="7">
    <location>
        <begin position="26"/>
        <end position="312"/>
    </location>
</feature>
<feature type="compositionally biased region" description="Basic residues" evidence="5">
    <location>
        <begin position="377"/>
        <end position="388"/>
    </location>
</feature>
<dbReference type="GO" id="GO:0005524">
    <property type="term" value="F:ATP binding"/>
    <property type="evidence" value="ECO:0007669"/>
    <property type="project" value="UniProtKB-UniRule"/>
</dbReference>
<dbReference type="InterPro" id="IPR000719">
    <property type="entry name" value="Prot_kinase_dom"/>
</dbReference>
<dbReference type="OrthoDB" id="2687620at2759"/>
<dbReference type="InterPro" id="IPR008271">
    <property type="entry name" value="Ser/Thr_kinase_AS"/>
</dbReference>
<feature type="compositionally biased region" description="Acidic residues" evidence="5">
    <location>
        <begin position="407"/>
        <end position="418"/>
    </location>
</feature>
<dbReference type="GO" id="GO:0004674">
    <property type="term" value="F:protein serine/threonine kinase activity"/>
    <property type="evidence" value="ECO:0007669"/>
    <property type="project" value="UniProtKB-EC"/>
</dbReference>
<dbReference type="Proteomes" id="UP000579812">
    <property type="component" value="Unassembled WGS sequence"/>
</dbReference>
<feature type="binding site" evidence="4">
    <location>
        <position position="60"/>
    </location>
    <ligand>
        <name>ATP</name>
        <dbReference type="ChEBI" id="CHEBI:30616"/>
    </ligand>
</feature>
<dbReference type="AlphaFoldDB" id="A0A7J6CEQ7"/>
<dbReference type="PROSITE" id="PS00108">
    <property type="entry name" value="PROTEIN_KINASE_ST"/>
    <property type="match status" value="1"/>
</dbReference>
<accession>A0A7J6CEQ7</accession>
<dbReference type="SMART" id="SM00220">
    <property type="entry name" value="S_TKc"/>
    <property type="match status" value="1"/>
</dbReference>
<keyword evidence="6" id="KW-1133">Transmembrane helix</keyword>
<keyword evidence="3 4" id="KW-0067">ATP-binding</keyword>
<comment type="caution">
    <text evidence="8">The sequence shown here is derived from an EMBL/GenBank/DDBJ whole genome shotgun (WGS) entry which is preliminary data.</text>
</comment>
<protein>
    <recommendedName>
        <fullName evidence="1">non-specific serine/threonine protein kinase</fullName>
        <ecNumber evidence="1">2.7.11.1</ecNumber>
    </recommendedName>
</protein>
<sequence length="572" mass="65660">MAPKKYTLPRPLPEGCILTDSEKKSWRIGKIIGKGGFGLIYLASRDVNVPVRDDTDFVIKVEYHENGPLFSELKFYQRAAKADNMNKWKKSKQLEFLGIPTYWGSGLTESNGTRYRFMVMDRLGTDLQKVFVENGGQVKKPTVLQLGVFMLDVLEYIHDNEYVHADIKAANLLLGPKDPSKVYLADYGLSYRYCPNGEHKEYKENPKKGHNGTIEYTSIDAHKGVAPSRRGDLEVLGYCLLHWQCGTLPWLSSLKNPAEVQEAKAKLMSNLPDSVLIMSTSGSSTEIARYLSIVKNLGYNEKPDYQALRKILSVAGPQGPLDLSRPRPSETARPTTQRATSQPKTTEKKTARSKPVVTAEEDDEEELGRSTPNKVSSKTKRETHKQRPNKADMAAKGSVRQRPMPYECDEDINDEDEPLPPRVHPRTRAGARQRQELEQEKRNPDVYEGKTWMTMRERQNRHYENHQTHSLKLNDDHTVLSSKVDYWGNYSRKHSWDQNHWKETDDEGNHWGSDVCGQEDQWTRYHYREGDSFGKSENEGKWPIKRMLIILVVIILTVVGCWYYPHWSRNTT</sequence>
<dbReference type="InterPro" id="IPR017441">
    <property type="entry name" value="Protein_kinase_ATP_BS"/>
</dbReference>
<proteinExistence type="predicted"/>
<reference evidence="8 9" key="1">
    <citation type="submission" date="2020-04" db="EMBL/GenBank/DDBJ databases">
        <title>Chromosome-level genome assembly of a cyprinid fish Onychostoma macrolepis by integration of Nanopore Sequencing, Bionano and Hi-C technology.</title>
        <authorList>
            <person name="Wang D."/>
        </authorList>
    </citation>
    <scope>NUCLEOTIDE SEQUENCE [LARGE SCALE GENOMIC DNA]</scope>
    <source>
        <strain evidence="8">SWU-2019</strain>
        <tissue evidence="8">Muscle</tissue>
    </source>
</reference>
<evidence type="ECO:0000259" key="7">
    <source>
        <dbReference type="PROSITE" id="PS50011"/>
    </source>
</evidence>
<dbReference type="PROSITE" id="PS00107">
    <property type="entry name" value="PROTEIN_KINASE_ATP"/>
    <property type="match status" value="1"/>
</dbReference>
<evidence type="ECO:0000256" key="6">
    <source>
        <dbReference type="SAM" id="Phobius"/>
    </source>
</evidence>
<dbReference type="PANTHER" id="PTHR11909">
    <property type="entry name" value="CASEIN KINASE-RELATED"/>
    <property type="match status" value="1"/>
</dbReference>
<keyword evidence="6" id="KW-0472">Membrane</keyword>
<evidence type="ECO:0000256" key="1">
    <source>
        <dbReference type="ARBA" id="ARBA00012513"/>
    </source>
</evidence>
<feature type="region of interest" description="Disordered" evidence="5">
    <location>
        <begin position="316"/>
        <end position="446"/>
    </location>
</feature>
<dbReference type="PROSITE" id="PS50011">
    <property type="entry name" value="PROTEIN_KINASE_DOM"/>
    <property type="match status" value="1"/>
</dbReference>
<evidence type="ECO:0000256" key="3">
    <source>
        <dbReference type="ARBA" id="ARBA00022840"/>
    </source>
</evidence>
<feature type="transmembrane region" description="Helical" evidence="6">
    <location>
        <begin position="547"/>
        <end position="565"/>
    </location>
</feature>
<evidence type="ECO:0000256" key="2">
    <source>
        <dbReference type="ARBA" id="ARBA00022741"/>
    </source>
</evidence>
<feature type="compositionally biased region" description="Polar residues" evidence="5">
    <location>
        <begin position="332"/>
        <end position="344"/>
    </location>
</feature>
<gene>
    <name evidence="8" type="ORF">G5714_013469</name>
</gene>
<name>A0A7J6CEQ7_9TELE</name>
<keyword evidence="2 4" id="KW-0547">Nucleotide-binding</keyword>
<keyword evidence="6" id="KW-0812">Transmembrane</keyword>
<evidence type="ECO:0000256" key="5">
    <source>
        <dbReference type="SAM" id="MobiDB-lite"/>
    </source>
</evidence>
<dbReference type="Pfam" id="PF00069">
    <property type="entry name" value="Pkinase"/>
    <property type="match status" value="1"/>
</dbReference>
<dbReference type="InterPro" id="IPR050235">
    <property type="entry name" value="CK1_Ser-Thr_kinase"/>
</dbReference>
<evidence type="ECO:0000256" key="4">
    <source>
        <dbReference type="PROSITE-ProRule" id="PRU10141"/>
    </source>
</evidence>
<dbReference type="EMBL" id="JAAMOB010000013">
    <property type="protein sequence ID" value="KAF4105807.1"/>
    <property type="molecule type" value="Genomic_DNA"/>
</dbReference>
<keyword evidence="9" id="KW-1185">Reference proteome</keyword>
<dbReference type="InterPro" id="IPR011009">
    <property type="entry name" value="Kinase-like_dom_sf"/>
</dbReference>
<evidence type="ECO:0000313" key="8">
    <source>
        <dbReference type="EMBL" id="KAF4105807.1"/>
    </source>
</evidence>
<dbReference type="EC" id="2.7.11.1" evidence="1"/>